<dbReference type="Gene3D" id="1.20.5.1930">
    <property type="match status" value="1"/>
</dbReference>
<evidence type="ECO:0000256" key="7">
    <source>
        <dbReference type="ARBA" id="ARBA00022840"/>
    </source>
</evidence>
<sequence>MIERVPYDRRMTAWGPMPGTTAPGYRRHMIATAGPPFPRRLSPRDLLVIDALTGAVLGVLALLHGFGPREAAVVSLPTVVIVALTPVLGAAVALRRRYPWPALWAVALASPFVAQESQKFPLPVPAAMTLVLYTLAVRAPRSVSVRGLGVLVGCTALGVVAVQYGLLGPHLPNPAEFDHAIRMEVLGLLLLTLPLSAVWMIGVAVSANRAYTAGLQAQAEQRARELVVEERLRIARELHDIVAHNLSLITMQASVAGFVAGTRPEEAVRALTLIEQTGRDALHEMRRLLGMLRDGDGNAQDPELVPAPRLADLDQLVARTAESGLRVELRISGERRELPAPLELAVYRIAQEALTNVIKHADATRVRTVLTYGEDSVGIEVVDDGRGAGADAASSPGHGLVGMRERVAVYGGELETGPLPDGGFRVTARIPLEAGS</sequence>
<dbReference type="GO" id="GO:0016301">
    <property type="term" value="F:kinase activity"/>
    <property type="evidence" value="ECO:0007669"/>
    <property type="project" value="UniProtKB-KW"/>
</dbReference>
<protein>
    <recommendedName>
        <fullName evidence="2">histidine kinase</fullName>
        <ecNumber evidence="2">2.7.13.3</ecNumber>
    </recommendedName>
</protein>
<evidence type="ECO:0000313" key="14">
    <source>
        <dbReference type="Proteomes" id="UP001500305"/>
    </source>
</evidence>
<evidence type="ECO:0000259" key="10">
    <source>
        <dbReference type="Pfam" id="PF02518"/>
    </source>
</evidence>
<evidence type="ECO:0000256" key="3">
    <source>
        <dbReference type="ARBA" id="ARBA00022553"/>
    </source>
</evidence>
<evidence type="ECO:0000259" key="11">
    <source>
        <dbReference type="Pfam" id="PF07730"/>
    </source>
</evidence>
<dbReference type="Proteomes" id="UP001500305">
    <property type="component" value="Unassembled WGS sequence"/>
</dbReference>
<dbReference type="InterPro" id="IPR050482">
    <property type="entry name" value="Sensor_HK_TwoCompSys"/>
</dbReference>
<keyword evidence="5" id="KW-0547">Nucleotide-binding</keyword>
<dbReference type="InterPro" id="IPR011712">
    <property type="entry name" value="Sig_transdc_His_kin_sub3_dim/P"/>
</dbReference>
<dbReference type="RefSeq" id="WP_344635842.1">
    <property type="nucleotide sequence ID" value="NZ_BAAATR010000006.1"/>
</dbReference>
<dbReference type="Pfam" id="PF07730">
    <property type="entry name" value="HisKA_3"/>
    <property type="match status" value="1"/>
</dbReference>
<keyword evidence="7" id="KW-0067">ATP-binding</keyword>
<comment type="caution">
    <text evidence="13">The sequence shown here is derived from an EMBL/GenBank/DDBJ whole genome shotgun (WGS) entry which is preliminary data.</text>
</comment>
<evidence type="ECO:0000259" key="12">
    <source>
        <dbReference type="Pfam" id="PF23539"/>
    </source>
</evidence>
<dbReference type="Gene3D" id="3.30.565.10">
    <property type="entry name" value="Histidine kinase-like ATPase, C-terminal domain"/>
    <property type="match status" value="1"/>
</dbReference>
<keyword evidence="4" id="KW-0808">Transferase</keyword>
<organism evidence="13 14">
    <name type="scientific">Kitasatospora cystarginea</name>
    <dbReference type="NCBI Taxonomy" id="58350"/>
    <lineage>
        <taxon>Bacteria</taxon>
        <taxon>Bacillati</taxon>
        <taxon>Actinomycetota</taxon>
        <taxon>Actinomycetes</taxon>
        <taxon>Kitasatosporales</taxon>
        <taxon>Streptomycetaceae</taxon>
        <taxon>Kitasatospora</taxon>
    </lineage>
</organism>
<keyword evidence="14" id="KW-1185">Reference proteome</keyword>
<evidence type="ECO:0000256" key="6">
    <source>
        <dbReference type="ARBA" id="ARBA00022777"/>
    </source>
</evidence>
<keyword evidence="3" id="KW-0597">Phosphoprotein</keyword>
<feature type="transmembrane region" description="Helical" evidence="9">
    <location>
        <begin position="186"/>
        <end position="207"/>
    </location>
</feature>
<dbReference type="InterPro" id="IPR055558">
    <property type="entry name" value="DUF7134"/>
</dbReference>
<dbReference type="InterPro" id="IPR003594">
    <property type="entry name" value="HATPase_dom"/>
</dbReference>
<name>A0ABN3DPG7_9ACTN</name>
<evidence type="ECO:0000256" key="4">
    <source>
        <dbReference type="ARBA" id="ARBA00022679"/>
    </source>
</evidence>
<keyword evidence="9" id="KW-0812">Transmembrane</keyword>
<dbReference type="EMBL" id="BAAATR010000006">
    <property type="protein sequence ID" value="GAA2238418.1"/>
    <property type="molecule type" value="Genomic_DNA"/>
</dbReference>
<gene>
    <name evidence="13" type="ORF">GCM10010430_19320</name>
</gene>
<feature type="transmembrane region" description="Helical" evidence="9">
    <location>
        <begin position="72"/>
        <end position="91"/>
    </location>
</feature>
<reference evidence="13 14" key="1">
    <citation type="journal article" date="2019" name="Int. J. Syst. Evol. Microbiol.">
        <title>The Global Catalogue of Microorganisms (GCM) 10K type strain sequencing project: providing services to taxonomists for standard genome sequencing and annotation.</title>
        <authorList>
            <consortium name="The Broad Institute Genomics Platform"/>
            <consortium name="The Broad Institute Genome Sequencing Center for Infectious Disease"/>
            <person name="Wu L."/>
            <person name="Ma J."/>
        </authorList>
    </citation>
    <scope>NUCLEOTIDE SEQUENCE [LARGE SCALE GENOMIC DNA]</scope>
    <source>
        <strain evidence="13 14">JCM 7356</strain>
    </source>
</reference>
<evidence type="ECO:0000256" key="9">
    <source>
        <dbReference type="SAM" id="Phobius"/>
    </source>
</evidence>
<feature type="domain" description="DUF7134" evidence="12">
    <location>
        <begin position="46"/>
        <end position="206"/>
    </location>
</feature>
<dbReference type="PANTHER" id="PTHR24421">
    <property type="entry name" value="NITRATE/NITRITE SENSOR PROTEIN NARX-RELATED"/>
    <property type="match status" value="1"/>
</dbReference>
<evidence type="ECO:0000256" key="5">
    <source>
        <dbReference type="ARBA" id="ARBA00022741"/>
    </source>
</evidence>
<dbReference type="SUPFAM" id="SSF55874">
    <property type="entry name" value="ATPase domain of HSP90 chaperone/DNA topoisomerase II/histidine kinase"/>
    <property type="match status" value="1"/>
</dbReference>
<keyword evidence="9" id="KW-0472">Membrane</keyword>
<evidence type="ECO:0000313" key="13">
    <source>
        <dbReference type="EMBL" id="GAA2238418.1"/>
    </source>
</evidence>
<keyword evidence="8" id="KW-0902">Two-component regulatory system</keyword>
<keyword evidence="9" id="KW-1133">Transmembrane helix</keyword>
<feature type="transmembrane region" description="Helical" evidence="9">
    <location>
        <begin position="46"/>
        <end position="66"/>
    </location>
</feature>
<feature type="domain" description="Signal transduction histidine kinase subgroup 3 dimerisation and phosphoacceptor" evidence="11">
    <location>
        <begin position="230"/>
        <end position="295"/>
    </location>
</feature>
<proteinExistence type="predicted"/>
<keyword evidence="6 13" id="KW-0418">Kinase</keyword>
<dbReference type="Pfam" id="PF02518">
    <property type="entry name" value="HATPase_c"/>
    <property type="match status" value="1"/>
</dbReference>
<feature type="domain" description="Histidine kinase/HSP90-like ATPase" evidence="10">
    <location>
        <begin position="344"/>
        <end position="433"/>
    </location>
</feature>
<dbReference type="PANTHER" id="PTHR24421:SF10">
    <property type="entry name" value="NITRATE_NITRITE SENSOR PROTEIN NARQ"/>
    <property type="match status" value="1"/>
</dbReference>
<dbReference type="Pfam" id="PF23539">
    <property type="entry name" value="DUF7134"/>
    <property type="match status" value="1"/>
</dbReference>
<dbReference type="CDD" id="cd16917">
    <property type="entry name" value="HATPase_UhpB-NarQ-NarX-like"/>
    <property type="match status" value="1"/>
</dbReference>
<accession>A0ABN3DPG7</accession>
<comment type="catalytic activity">
    <reaction evidence="1">
        <text>ATP + protein L-histidine = ADP + protein N-phospho-L-histidine.</text>
        <dbReference type="EC" id="2.7.13.3"/>
    </reaction>
</comment>
<evidence type="ECO:0000256" key="2">
    <source>
        <dbReference type="ARBA" id="ARBA00012438"/>
    </source>
</evidence>
<evidence type="ECO:0000256" key="8">
    <source>
        <dbReference type="ARBA" id="ARBA00023012"/>
    </source>
</evidence>
<dbReference type="EC" id="2.7.13.3" evidence="2"/>
<dbReference type="InterPro" id="IPR036890">
    <property type="entry name" value="HATPase_C_sf"/>
</dbReference>
<evidence type="ECO:0000256" key="1">
    <source>
        <dbReference type="ARBA" id="ARBA00000085"/>
    </source>
</evidence>
<feature type="transmembrane region" description="Helical" evidence="9">
    <location>
        <begin position="148"/>
        <end position="166"/>
    </location>
</feature>